<dbReference type="AlphaFoldDB" id="A0A3R6XPF9"/>
<reference evidence="2 3" key="1">
    <citation type="submission" date="2018-08" db="EMBL/GenBank/DDBJ databases">
        <title>Aphanomyces genome sequencing and annotation.</title>
        <authorList>
            <person name="Minardi D."/>
            <person name="Oidtmann B."/>
            <person name="Van Der Giezen M."/>
            <person name="Studholme D.J."/>
        </authorList>
    </citation>
    <scope>NUCLEOTIDE SEQUENCE [LARGE SCALE GENOMIC DNA]</scope>
    <source>
        <strain evidence="2 3">FDL457</strain>
    </source>
</reference>
<comment type="caution">
    <text evidence="2">The sequence shown here is derived from an EMBL/GenBank/DDBJ whole genome shotgun (WGS) entry which is preliminary data.</text>
</comment>
<name>A0A3R6XPF9_APHAT</name>
<dbReference type="InterPro" id="IPR043519">
    <property type="entry name" value="NT_sf"/>
</dbReference>
<evidence type="ECO:0000313" key="2">
    <source>
        <dbReference type="EMBL" id="RHZ27846.1"/>
    </source>
</evidence>
<dbReference type="SUPFAM" id="SSF81301">
    <property type="entry name" value="Nucleotidyltransferase"/>
    <property type="match status" value="1"/>
</dbReference>
<evidence type="ECO:0000313" key="3">
    <source>
        <dbReference type="Proteomes" id="UP000286510"/>
    </source>
</evidence>
<gene>
    <name evidence="2" type="ORF">DYB26_001282</name>
</gene>
<evidence type="ECO:0000256" key="1">
    <source>
        <dbReference type="SAM" id="MobiDB-lite"/>
    </source>
</evidence>
<feature type="compositionally biased region" description="Pro residues" evidence="1">
    <location>
        <begin position="221"/>
        <end position="235"/>
    </location>
</feature>
<feature type="region of interest" description="Disordered" evidence="1">
    <location>
        <begin position="219"/>
        <end position="241"/>
    </location>
</feature>
<dbReference type="Gene3D" id="3.30.460.10">
    <property type="entry name" value="Beta Polymerase, domain 2"/>
    <property type="match status" value="1"/>
</dbReference>
<dbReference type="Proteomes" id="UP000286510">
    <property type="component" value="Unassembled WGS sequence"/>
</dbReference>
<dbReference type="EMBL" id="QUTF01011593">
    <property type="protein sequence ID" value="RHZ27846.1"/>
    <property type="molecule type" value="Genomic_DNA"/>
</dbReference>
<sequence>MTNENVADTRLMATYKKSKFFYELDKIYAVPKPSGECAVDPFDEMLANTPHFASIHAFVDESQREEEDLVEQIGIEEPHPSDAPEFSSPQTQTLLLPVTQTQIVADIVPETMLDRTSSALVDGKSTSNDKVASDMMEIVPETKPSEGEAALALPHSIPVAISPTTVLEPHASPPSAHNDDTSTSLDESSIVPSISFHVDDSRDFVGDASSLYVNDSLAAFPPLPPTPSDDPPTPPTQQAVTTTTFLRPRSRTIPVASAADYYDTDHMAEIIPCWLLGPRCQLHDPHLPHPQLLFYIQALDMFLHASSTSSSSYLRTAVVVARRGFVELWHRHVLTKSPSDSVVNFDLEHYLTHSVVTFDLEHYLTRGNTLPGVCTPVWRYLEAIWHVHEGRVLHTTSFYARPASDTHQQSPPESLRPTIEALRAMQFYGHRHPCASLKALVPHYMHQATDSRLQYRHVVAANDMHLALRGLQAKLKCPVIPMGAFRRGGVFLSVLDVLAIITSSVTSIVSLLKQVKVLECDTVHVTSSRIVAPIRFKTHHMLVDLKVYAQPAASFAMLYFTGPASYVASTLLAPMLMEEEGRVELREVTFDLWYTWLLRKHGADVLHTTVTDEASACRVLQIPYNPPKDRLV</sequence>
<organism evidence="2 3">
    <name type="scientific">Aphanomyces astaci</name>
    <name type="common">Crayfish plague agent</name>
    <dbReference type="NCBI Taxonomy" id="112090"/>
    <lineage>
        <taxon>Eukaryota</taxon>
        <taxon>Sar</taxon>
        <taxon>Stramenopiles</taxon>
        <taxon>Oomycota</taxon>
        <taxon>Saprolegniomycetes</taxon>
        <taxon>Saprolegniales</taxon>
        <taxon>Verrucalvaceae</taxon>
        <taxon>Aphanomyces</taxon>
    </lineage>
</organism>
<accession>A0A3R6XPF9</accession>
<proteinExistence type="predicted"/>
<dbReference type="VEuPathDB" id="FungiDB:H257_03688"/>
<feature type="region of interest" description="Disordered" evidence="1">
    <location>
        <begin position="165"/>
        <end position="186"/>
    </location>
</feature>
<protein>
    <submittedName>
        <fullName evidence="2">Uncharacterized protein</fullName>
    </submittedName>
</protein>